<dbReference type="InterPro" id="IPR004839">
    <property type="entry name" value="Aminotransferase_I/II_large"/>
</dbReference>
<evidence type="ECO:0000313" key="7">
    <source>
        <dbReference type="Proteomes" id="UP000727962"/>
    </source>
</evidence>
<dbReference type="Pfam" id="PF00155">
    <property type="entry name" value="Aminotran_1_2"/>
    <property type="match status" value="1"/>
</dbReference>
<gene>
    <name evidence="6" type="ORF">HYR64_09060</name>
</gene>
<dbReference type="Proteomes" id="UP000727962">
    <property type="component" value="Unassembled WGS sequence"/>
</dbReference>
<dbReference type="InterPro" id="IPR015424">
    <property type="entry name" value="PyrdxlP-dep_Trfase"/>
</dbReference>
<keyword evidence="2 4" id="KW-0032">Aminotransferase</keyword>
<dbReference type="InterPro" id="IPR015422">
    <property type="entry name" value="PyrdxlP-dep_Trfase_small"/>
</dbReference>
<dbReference type="GO" id="GO:0030170">
    <property type="term" value="F:pyridoxal phosphate binding"/>
    <property type="evidence" value="ECO:0007669"/>
    <property type="project" value="InterPro"/>
</dbReference>
<proteinExistence type="inferred from homology"/>
<evidence type="ECO:0000313" key="6">
    <source>
        <dbReference type="EMBL" id="MBI1757240.1"/>
    </source>
</evidence>
<accession>A0A931LYR7</accession>
<dbReference type="PANTHER" id="PTHR42832">
    <property type="entry name" value="AMINO ACID AMINOTRANSFERASE"/>
    <property type="match status" value="1"/>
</dbReference>
<comment type="cofactor">
    <cofactor evidence="1 4">
        <name>pyridoxal 5'-phosphate</name>
        <dbReference type="ChEBI" id="CHEBI:597326"/>
    </cofactor>
</comment>
<sequence length="396" mass="43567">MPKRSRRLDMIPPYLFAEMARIKAEAIAPGADVIDLGIGDPDLPTPQPIIDALARAAQNPATHRYDESPHGWRPFLQAGAEWYRREFGVEIDPETEMVQLIGSKEGLAHLAWTYIDPGDVAIVPNPGYTVYWVNALMAGGEIYETPLRETNGYLPDLSAIPTEIARRAKLFYVCYPHNPTGAVATRAFYEDAVRFCRDHDILLVNDMAYATVAFDGFRNPTALQIEGAKDVAVEFHSLSKTFNMTGWRIGFALGNADAVQNLGRLKSNLDSKAFPAIADAGAYALREVDNCGALATYARRRDQLCDGLNSIGWKVQAPKASFYVWARIPRSDMTSAEFCAELLRRAHVLAIPGTGYGSEGEGYLRMSLTVLGDLNGERLAEVVRRVAESGLVPSLV</sequence>
<keyword evidence="3 4" id="KW-0808">Transferase</keyword>
<dbReference type="InterPro" id="IPR015421">
    <property type="entry name" value="PyrdxlP-dep_Trfase_major"/>
</dbReference>
<dbReference type="CDD" id="cd00609">
    <property type="entry name" value="AAT_like"/>
    <property type="match status" value="1"/>
</dbReference>
<name>A0A931LYR7_FIMGI</name>
<feature type="domain" description="Aminotransferase class I/classII large" evidence="5">
    <location>
        <begin position="32"/>
        <end position="370"/>
    </location>
</feature>
<evidence type="ECO:0000256" key="3">
    <source>
        <dbReference type="ARBA" id="ARBA00022679"/>
    </source>
</evidence>
<protein>
    <recommendedName>
        <fullName evidence="4">Aminotransferase</fullName>
        <ecNumber evidence="4">2.6.1.-</ecNumber>
    </recommendedName>
</protein>
<comment type="similarity">
    <text evidence="4">Belongs to the class-I pyridoxal-phosphate-dependent aminotransferase family.</text>
</comment>
<dbReference type="EMBL" id="JACOSL010000056">
    <property type="protein sequence ID" value="MBI1757240.1"/>
    <property type="molecule type" value="Genomic_DNA"/>
</dbReference>
<comment type="caution">
    <text evidence="6">The sequence shown here is derived from an EMBL/GenBank/DDBJ whole genome shotgun (WGS) entry which is preliminary data.</text>
</comment>
<evidence type="ECO:0000256" key="1">
    <source>
        <dbReference type="ARBA" id="ARBA00001933"/>
    </source>
</evidence>
<dbReference type="Gene3D" id="3.40.640.10">
    <property type="entry name" value="Type I PLP-dependent aspartate aminotransferase-like (Major domain)"/>
    <property type="match status" value="1"/>
</dbReference>
<dbReference type="GO" id="GO:0008483">
    <property type="term" value="F:transaminase activity"/>
    <property type="evidence" value="ECO:0007669"/>
    <property type="project" value="UniProtKB-KW"/>
</dbReference>
<dbReference type="InterPro" id="IPR004838">
    <property type="entry name" value="NHTrfase_class1_PyrdxlP-BS"/>
</dbReference>
<evidence type="ECO:0000259" key="5">
    <source>
        <dbReference type="Pfam" id="PF00155"/>
    </source>
</evidence>
<dbReference type="SUPFAM" id="SSF53383">
    <property type="entry name" value="PLP-dependent transferases"/>
    <property type="match status" value="1"/>
</dbReference>
<evidence type="ECO:0000256" key="4">
    <source>
        <dbReference type="RuleBase" id="RU000481"/>
    </source>
</evidence>
<dbReference type="InterPro" id="IPR050881">
    <property type="entry name" value="LL-DAP_aminotransferase"/>
</dbReference>
<dbReference type="PROSITE" id="PS00105">
    <property type="entry name" value="AA_TRANSFER_CLASS_1"/>
    <property type="match status" value="1"/>
</dbReference>
<reference evidence="6" key="1">
    <citation type="submission" date="2020-07" db="EMBL/GenBank/DDBJ databases">
        <title>Huge and variable diversity of episymbiotic CPR bacteria and DPANN archaea in groundwater ecosystems.</title>
        <authorList>
            <person name="He C.Y."/>
            <person name="Keren R."/>
            <person name="Whittaker M."/>
            <person name="Farag I.F."/>
            <person name="Doudna J."/>
            <person name="Cate J.H.D."/>
            <person name="Banfield J.F."/>
        </authorList>
    </citation>
    <scope>NUCLEOTIDE SEQUENCE</scope>
    <source>
        <strain evidence="6">NC_groundwater_17_Pr7_B-0.1um_64_12</strain>
    </source>
</reference>
<dbReference type="AlphaFoldDB" id="A0A931LYR7"/>
<organism evidence="6 7">
    <name type="scientific">Fimbriimonas ginsengisoli</name>
    <dbReference type="NCBI Taxonomy" id="1005039"/>
    <lineage>
        <taxon>Bacteria</taxon>
        <taxon>Bacillati</taxon>
        <taxon>Armatimonadota</taxon>
        <taxon>Fimbriimonadia</taxon>
        <taxon>Fimbriimonadales</taxon>
        <taxon>Fimbriimonadaceae</taxon>
        <taxon>Fimbriimonas</taxon>
    </lineage>
</organism>
<dbReference type="EC" id="2.6.1.-" evidence="4"/>
<dbReference type="PANTHER" id="PTHR42832:SF3">
    <property type="entry name" value="L-GLUTAMINE--4-(METHYLSULFANYL)-2-OXOBUTANOATE AMINOTRANSFERASE"/>
    <property type="match status" value="1"/>
</dbReference>
<dbReference type="Gene3D" id="3.90.1150.10">
    <property type="entry name" value="Aspartate Aminotransferase, domain 1"/>
    <property type="match status" value="1"/>
</dbReference>
<evidence type="ECO:0000256" key="2">
    <source>
        <dbReference type="ARBA" id="ARBA00022576"/>
    </source>
</evidence>